<keyword evidence="4" id="KW-1133">Transmembrane helix</keyword>
<dbReference type="SUPFAM" id="SSF69593">
    <property type="entry name" value="Glycerol-3-phosphate (1)-acyltransferase"/>
    <property type="match status" value="1"/>
</dbReference>
<dbReference type="SMART" id="SM00563">
    <property type="entry name" value="PlsC"/>
    <property type="match status" value="1"/>
</dbReference>
<organism evidence="6 7">
    <name type="scientific">Kribbella soli</name>
    <dbReference type="NCBI Taxonomy" id="1124743"/>
    <lineage>
        <taxon>Bacteria</taxon>
        <taxon>Bacillati</taxon>
        <taxon>Actinomycetota</taxon>
        <taxon>Actinomycetes</taxon>
        <taxon>Propionibacteriales</taxon>
        <taxon>Kribbellaceae</taxon>
        <taxon>Kribbella</taxon>
    </lineage>
</organism>
<sequence>MTDGSDEQQEAAVDGQGGDTRDPRPRRGFWFGLIVAIVKPFMLAFTKPRFTGRENMPRSGGVVFAANHISHFDPVVLGFFIWECRRIPRFLGKASVFRLPIAGRIITSAGQIPVHRESTQAADAFRDAVAAVEKGECVGVYPEGTITRDPDLWPMTGKTGAARIALQTGCPVIPIANWGAQEILRSYTGKIRFRLLPRKTLQVRAGAPVDLSAFQGKPLTNQLLHEATEVIMARVADTLGELRGETPPKELYDLRKARKSADGEEKA</sequence>
<dbReference type="EMBL" id="SJJZ01000005">
    <property type="protein sequence ID" value="TCC02818.1"/>
    <property type="molecule type" value="Genomic_DNA"/>
</dbReference>
<evidence type="ECO:0000256" key="4">
    <source>
        <dbReference type="SAM" id="Phobius"/>
    </source>
</evidence>
<evidence type="ECO:0000313" key="7">
    <source>
        <dbReference type="Proteomes" id="UP000292346"/>
    </source>
</evidence>
<dbReference type="AlphaFoldDB" id="A0A4R0H015"/>
<keyword evidence="7" id="KW-1185">Reference proteome</keyword>
<keyword evidence="4" id="KW-0472">Membrane</keyword>
<dbReference type="Pfam" id="PF01553">
    <property type="entry name" value="Acyltransferase"/>
    <property type="match status" value="1"/>
</dbReference>
<reference evidence="6 7" key="1">
    <citation type="submission" date="2019-02" db="EMBL/GenBank/DDBJ databases">
        <title>Kribbella capetownensis sp. nov. and Kribbella speibonae sp. nov., isolated from soil.</title>
        <authorList>
            <person name="Curtis S.M."/>
            <person name="Norton I."/>
            <person name="Everest G.J."/>
            <person name="Meyers P.R."/>
        </authorList>
    </citation>
    <scope>NUCLEOTIDE SEQUENCE [LARGE SCALE GENOMIC DNA]</scope>
    <source>
        <strain evidence="6 7">KCTC 29219</strain>
    </source>
</reference>
<dbReference type="RefSeq" id="WP_131346863.1">
    <property type="nucleotide sequence ID" value="NZ_SJJZ01000005.1"/>
</dbReference>
<dbReference type="GO" id="GO:0005886">
    <property type="term" value="C:plasma membrane"/>
    <property type="evidence" value="ECO:0007669"/>
    <property type="project" value="TreeGrafter"/>
</dbReference>
<proteinExistence type="predicted"/>
<dbReference type="PANTHER" id="PTHR10434">
    <property type="entry name" value="1-ACYL-SN-GLYCEROL-3-PHOSPHATE ACYLTRANSFERASE"/>
    <property type="match status" value="1"/>
</dbReference>
<evidence type="ECO:0000256" key="3">
    <source>
        <dbReference type="SAM" id="MobiDB-lite"/>
    </source>
</evidence>
<evidence type="ECO:0000256" key="2">
    <source>
        <dbReference type="ARBA" id="ARBA00023315"/>
    </source>
</evidence>
<accession>A0A4R0H015</accession>
<gene>
    <name evidence="6" type="ORF">E0H45_38020</name>
</gene>
<name>A0A4R0H015_9ACTN</name>
<dbReference type="GO" id="GO:0003841">
    <property type="term" value="F:1-acylglycerol-3-phosphate O-acyltransferase activity"/>
    <property type="evidence" value="ECO:0007669"/>
    <property type="project" value="TreeGrafter"/>
</dbReference>
<evidence type="ECO:0000259" key="5">
    <source>
        <dbReference type="SMART" id="SM00563"/>
    </source>
</evidence>
<dbReference type="OrthoDB" id="9806008at2"/>
<keyword evidence="4" id="KW-0812">Transmembrane</keyword>
<keyword evidence="1 6" id="KW-0808">Transferase</keyword>
<comment type="caution">
    <text evidence="6">The sequence shown here is derived from an EMBL/GenBank/DDBJ whole genome shotgun (WGS) entry which is preliminary data.</text>
</comment>
<keyword evidence="2 6" id="KW-0012">Acyltransferase</keyword>
<feature type="region of interest" description="Disordered" evidence="3">
    <location>
        <begin position="1"/>
        <end position="24"/>
    </location>
</feature>
<feature type="transmembrane region" description="Helical" evidence="4">
    <location>
        <begin position="28"/>
        <end position="46"/>
    </location>
</feature>
<dbReference type="PANTHER" id="PTHR10434:SF55">
    <property type="entry name" value="POSSIBLE ACYLTRANSFERASE"/>
    <property type="match status" value="1"/>
</dbReference>
<dbReference type="GO" id="GO:0006654">
    <property type="term" value="P:phosphatidic acid biosynthetic process"/>
    <property type="evidence" value="ECO:0007669"/>
    <property type="project" value="TreeGrafter"/>
</dbReference>
<dbReference type="Proteomes" id="UP000292346">
    <property type="component" value="Unassembled WGS sequence"/>
</dbReference>
<evidence type="ECO:0000313" key="6">
    <source>
        <dbReference type="EMBL" id="TCC02818.1"/>
    </source>
</evidence>
<feature type="domain" description="Phospholipid/glycerol acyltransferase" evidence="5">
    <location>
        <begin position="62"/>
        <end position="180"/>
    </location>
</feature>
<dbReference type="InterPro" id="IPR002123">
    <property type="entry name" value="Plipid/glycerol_acylTrfase"/>
</dbReference>
<protein>
    <submittedName>
        <fullName evidence="6">1-acyl-sn-glycerol-3-phosphate acyltransferase</fullName>
    </submittedName>
</protein>
<evidence type="ECO:0000256" key="1">
    <source>
        <dbReference type="ARBA" id="ARBA00022679"/>
    </source>
</evidence>
<dbReference type="CDD" id="cd07989">
    <property type="entry name" value="LPLAT_AGPAT-like"/>
    <property type="match status" value="1"/>
</dbReference>